<dbReference type="HOGENOM" id="CLU_3106163_0_0_1"/>
<sequence>MKVGVDGGTDEGGSTALALRFAELRSKAARARCSFWLALARCMDEASRRGP</sequence>
<keyword evidence="2" id="KW-1185">Reference proteome</keyword>
<dbReference type="AlphaFoldDB" id="M2R6B6"/>
<protein>
    <submittedName>
        <fullName evidence="1">Uncharacterized protein</fullName>
    </submittedName>
</protein>
<evidence type="ECO:0000313" key="1">
    <source>
        <dbReference type="EMBL" id="EMD33707.1"/>
    </source>
</evidence>
<name>M2R6B6_CERS8</name>
<proteinExistence type="predicted"/>
<dbReference type="Proteomes" id="UP000016930">
    <property type="component" value="Unassembled WGS sequence"/>
</dbReference>
<gene>
    <name evidence="1" type="ORF">CERSUDRAFT_87036</name>
</gene>
<evidence type="ECO:0000313" key="2">
    <source>
        <dbReference type="Proteomes" id="UP000016930"/>
    </source>
</evidence>
<dbReference type="EMBL" id="KB445805">
    <property type="protein sequence ID" value="EMD33707.1"/>
    <property type="molecule type" value="Genomic_DNA"/>
</dbReference>
<organism evidence="1 2">
    <name type="scientific">Ceriporiopsis subvermispora (strain B)</name>
    <name type="common">White-rot fungus</name>
    <name type="synonym">Gelatoporia subvermispora</name>
    <dbReference type="NCBI Taxonomy" id="914234"/>
    <lineage>
        <taxon>Eukaryota</taxon>
        <taxon>Fungi</taxon>
        <taxon>Dikarya</taxon>
        <taxon>Basidiomycota</taxon>
        <taxon>Agaricomycotina</taxon>
        <taxon>Agaricomycetes</taxon>
        <taxon>Polyporales</taxon>
        <taxon>Gelatoporiaceae</taxon>
        <taxon>Gelatoporia</taxon>
    </lineage>
</organism>
<accession>M2R6B6</accession>
<reference evidence="1 2" key="1">
    <citation type="journal article" date="2012" name="Proc. Natl. Acad. Sci. U.S.A.">
        <title>Comparative genomics of Ceriporiopsis subvermispora and Phanerochaete chrysosporium provide insight into selective ligninolysis.</title>
        <authorList>
            <person name="Fernandez-Fueyo E."/>
            <person name="Ruiz-Duenas F.J."/>
            <person name="Ferreira P."/>
            <person name="Floudas D."/>
            <person name="Hibbett D.S."/>
            <person name="Canessa P."/>
            <person name="Larrondo L.F."/>
            <person name="James T.Y."/>
            <person name="Seelenfreund D."/>
            <person name="Lobos S."/>
            <person name="Polanco R."/>
            <person name="Tello M."/>
            <person name="Honda Y."/>
            <person name="Watanabe T."/>
            <person name="Watanabe T."/>
            <person name="Ryu J.S."/>
            <person name="Kubicek C.P."/>
            <person name="Schmoll M."/>
            <person name="Gaskell J."/>
            <person name="Hammel K.E."/>
            <person name="St John F.J."/>
            <person name="Vanden Wymelenberg A."/>
            <person name="Sabat G."/>
            <person name="Splinter BonDurant S."/>
            <person name="Syed K."/>
            <person name="Yadav J.S."/>
            <person name="Doddapaneni H."/>
            <person name="Subramanian V."/>
            <person name="Lavin J.L."/>
            <person name="Oguiza J.A."/>
            <person name="Perez G."/>
            <person name="Pisabarro A.G."/>
            <person name="Ramirez L."/>
            <person name="Santoyo F."/>
            <person name="Master E."/>
            <person name="Coutinho P.M."/>
            <person name="Henrissat B."/>
            <person name="Lombard V."/>
            <person name="Magnuson J.K."/>
            <person name="Kuees U."/>
            <person name="Hori C."/>
            <person name="Igarashi K."/>
            <person name="Samejima M."/>
            <person name="Held B.W."/>
            <person name="Barry K.W."/>
            <person name="LaButti K.M."/>
            <person name="Lapidus A."/>
            <person name="Lindquist E.A."/>
            <person name="Lucas S.M."/>
            <person name="Riley R."/>
            <person name="Salamov A.A."/>
            <person name="Hoffmeister D."/>
            <person name="Schwenk D."/>
            <person name="Hadar Y."/>
            <person name="Yarden O."/>
            <person name="de Vries R.P."/>
            <person name="Wiebenga A."/>
            <person name="Stenlid J."/>
            <person name="Eastwood D."/>
            <person name="Grigoriev I.V."/>
            <person name="Berka R.M."/>
            <person name="Blanchette R.A."/>
            <person name="Kersten P."/>
            <person name="Martinez A.T."/>
            <person name="Vicuna R."/>
            <person name="Cullen D."/>
        </authorList>
    </citation>
    <scope>NUCLEOTIDE SEQUENCE [LARGE SCALE GENOMIC DNA]</scope>
    <source>
        <strain evidence="1 2">B</strain>
    </source>
</reference>